<evidence type="ECO:0000313" key="1">
    <source>
        <dbReference type="EMBL" id="PRP87694.1"/>
    </source>
</evidence>
<reference evidence="1 2" key="1">
    <citation type="journal article" date="2018" name="Genome Biol. Evol.">
        <title>Multiple Roots of Fruiting Body Formation in Amoebozoa.</title>
        <authorList>
            <person name="Hillmann F."/>
            <person name="Forbes G."/>
            <person name="Novohradska S."/>
            <person name="Ferling I."/>
            <person name="Riege K."/>
            <person name="Groth M."/>
            <person name="Westermann M."/>
            <person name="Marz M."/>
            <person name="Spaller T."/>
            <person name="Winckler T."/>
            <person name="Schaap P."/>
            <person name="Glockner G."/>
        </authorList>
    </citation>
    <scope>NUCLEOTIDE SEQUENCE [LARGE SCALE GENOMIC DNA]</scope>
    <source>
        <strain evidence="1 2">Jena</strain>
    </source>
</reference>
<accession>A0A2P6NUP5</accession>
<dbReference type="Proteomes" id="UP000241769">
    <property type="component" value="Unassembled WGS sequence"/>
</dbReference>
<gene>
    <name evidence="1" type="ORF">PROFUN_02394</name>
</gene>
<dbReference type="InParanoid" id="A0A2P6NUP5"/>
<name>A0A2P6NUP5_9EUKA</name>
<protein>
    <submittedName>
        <fullName evidence="1">Uncharacterized protein</fullName>
    </submittedName>
</protein>
<comment type="caution">
    <text evidence="1">The sequence shown here is derived from an EMBL/GenBank/DDBJ whole genome shotgun (WGS) entry which is preliminary data.</text>
</comment>
<dbReference type="AlphaFoldDB" id="A0A2P6NUP5"/>
<dbReference type="EMBL" id="MDYQ01000018">
    <property type="protein sequence ID" value="PRP87694.1"/>
    <property type="molecule type" value="Genomic_DNA"/>
</dbReference>
<organism evidence="1 2">
    <name type="scientific">Planoprotostelium fungivorum</name>
    <dbReference type="NCBI Taxonomy" id="1890364"/>
    <lineage>
        <taxon>Eukaryota</taxon>
        <taxon>Amoebozoa</taxon>
        <taxon>Evosea</taxon>
        <taxon>Variosea</taxon>
        <taxon>Cavosteliida</taxon>
        <taxon>Cavosteliaceae</taxon>
        <taxon>Planoprotostelium</taxon>
    </lineage>
</organism>
<sequence length="70" mass="7577">MSSLSSEGGLLWEGKNLSRNSRLSRICESRIAGVGDLSSECSSDGGNRIEERPTIGMTYRLLSVKTNISL</sequence>
<evidence type="ECO:0000313" key="2">
    <source>
        <dbReference type="Proteomes" id="UP000241769"/>
    </source>
</evidence>
<keyword evidence="2" id="KW-1185">Reference proteome</keyword>
<proteinExistence type="predicted"/>